<feature type="region of interest" description="Disordered" evidence="1">
    <location>
        <begin position="1"/>
        <end position="27"/>
    </location>
</feature>
<reference evidence="3" key="1">
    <citation type="journal article" date="2020" name="Stud. Mycol.">
        <title>101 Dothideomycetes genomes: a test case for predicting lifestyles and emergence of pathogens.</title>
        <authorList>
            <person name="Haridas S."/>
            <person name="Albert R."/>
            <person name="Binder M."/>
            <person name="Bloem J."/>
            <person name="Labutti K."/>
            <person name="Salamov A."/>
            <person name="Andreopoulos B."/>
            <person name="Baker S."/>
            <person name="Barry K."/>
            <person name="Bills G."/>
            <person name="Bluhm B."/>
            <person name="Cannon C."/>
            <person name="Castanera R."/>
            <person name="Culley D."/>
            <person name="Daum C."/>
            <person name="Ezra D."/>
            <person name="Gonzalez J."/>
            <person name="Henrissat B."/>
            <person name="Kuo A."/>
            <person name="Liang C."/>
            <person name="Lipzen A."/>
            <person name="Lutzoni F."/>
            <person name="Magnuson J."/>
            <person name="Mondo S."/>
            <person name="Nolan M."/>
            <person name="Ohm R."/>
            <person name="Pangilinan J."/>
            <person name="Park H.-J."/>
            <person name="Ramirez L."/>
            <person name="Alfaro M."/>
            <person name="Sun H."/>
            <person name="Tritt A."/>
            <person name="Yoshinaga Y."/>
            <person name="Zwiers L.-H."/>
            <person name="Turgeon B."/>
            <person name="Goodwin S."/>
            <person name="Spatafora J."/>
            <person name="Crous P."/>
            <person name="Grigoriev I."/>
        </authorList>
    </citation>
    <scope>NUCLEOTIDE SEQUENCE</scope>
    <source>
        <strain evidence="3">CBS 122367</strain>
    </source>
</reference>
<feature type="compositionally biased region" description="Basic residues" evidence="1">
    <location>
        <begin position="233"/>
        <end position="245"/>
    </location>
</feature>
<sequence length="302" mass="33213">MGVKRSRHDSVSSSEDPQSPVSREQSVDVKIVHLDADSAVSDHPAVMKCSLPPHGPLTFASFEEYDVHYQKTHMNRCSECHKNFPDEHFLHLHIAENHDPINAAKRDQGEKTYACLVSTCDRFCSTPFKRRLHCIDKHGFPRNYDFFIVNDGIDRHSSMLRPPPRRRSSTVNSTTSTTSRGRGESVSGTNGESMDVVKDEDDEEENNDDEGTEENKRTPVKLRGRGGFGHPRAAGRGKGYGRGRGRGRDGSQTEAAQTPGPGKAPTASTANADPMEGLTSSLSALQFVPHSIYARGKGRGRG</sequence>
<accession>A0A6G1IZJ6</accession>
<feature type="domain" description="C2H2-type" evidence="2">
    <location>
        <begin position="77"/>
        <end position="98"/>
    </location>
</feature>
<dbReference type="PANTHER" id="PTHR21354:SF0">
    <property type="entry name" value="ZINC FINGER PROTEIN 511"/>
    <property type="match status" value="1"/>
</dbReference>
<dbReference type="PANTHER" id="PTHR21354">
    <property type="entry name" value="ZINC FINGER PROTEIN 511"/>
    <property type="match status" value="1"/>
</dbReference>
<dbReference type="OrthoDB" id="18440at2759"/>
<dbReference type="SMART" id="SM00355">
    <property type="entry name" value="ZnF_C2H2"/>
    <property type="match status" value="2"/>
</dbReference>
<feature type="compositionally biased region" description="Acidic residues" evidence="1">
    <location>
        <begin position="198"/>
        <end position="212"/>
    </location>
</feature>
<evidence type="ECO:0000313" key="3">
    <source>
        <dbReference type="EMBL" id="KAF2683674.1"/>
    </source>
</evidence>
<evidence type="ECO:0000259" key="2">
    <source>
        <dbReference type="PROSITE" id="PS00028"/>
    </source>
</evidence>
<gene>
    <name evidence="3" type="ORF">K458DRAFT_260054</name>
</gene>
<protein>
    <recommendedName>
        <fullName evidence="2">C2H2-type domain-containing protein</fullName>
    </recommendedName>
</protein>
<evidence type="ECO:0000313" key="4">
    <source>
        <dbReference type="Proteomes" id="UP000799291"/>
    </source>
</evidence>
<evidence type="ECO:0000256" key="1">
    <source>
        <dbReference type="SAM" id="MobiDB-lite"/>
    </source>
</evidence>
<dbReference type="AlphaFoldDB" id="A0A6G1IZJ6"/>
<feature type="compositionally biased region" description="Low complexity" evidence="1">
    <location>
        <begin position="169"/>
        <end position="189"/>
    </location>
</feature>
<feature type="compositionally biased region" description="Polar residues" evidence="1">
    <location>
        <begin position="11"/>
        <end position="24"/>
    </location>
</feature>
<name>A0A6G1IZJ6_9PLEO</name>
<keyword evidence="4" id="KW-1185">Reference proteome</keyword>
<dbReference type="InterPro" id="IPR039258">
    <property type="entry name" value="ZNF511"/>
</dbReference>
<dbReference type="InterPro" id="IPR013087">
    <property type="entry name" value="Znf_C2H2_type"/>
</dbReference>
<feature type="non-terminal residue" evidence="3">
    <location>
        <position position="302"/>
    </location>
</feature>
<proteinExistence type="predicted"/>
<dbReference type="PROSITE" id="PS00028">
    <property type="entry name" value="ZINC_FINGER_C2H2_1"/>
    <property type="match status" value="1"/>
</dbReference>
<dbReference type="EMBL" id="MU005583">
    <property type="protein sequence ID" value="KAF2683674.1"/>
    <property type="molecule type" value="Genomic_DNA"/>
</dbReference>
<feature type="region of interest" description="Disordered" evidence="1">
    <location>
        <begin position="155"/>
        <end position="302"/>
    </location>
</feature>
<organism evidence="3 4">
    <name type="scientific">Lentithecium fluviatile CBS 122367</name>
    <dbReference type="NCBI Taxonomy" id="1168545"/>
    <lineage>
        <taxon>Eukaryota</taxon>
        <taxon>Fungi</taxon>
        <taxon>Dikarya</taxon>
        <taxon>Ascomycota</taxon>
        <taxon>Pezizomycotina</taxon>
        <taxon>Dothideomycetes</taxon>
        <taxon>Pleosporomycetidae</taxon>
        <taxon>Pleosporales</taxon>
        <taxon>Massarineae</taxon>
        <taxon>Lentitheciaceae</taxon>
        <taxon>Lentithecium</taxon>
    </lineage>
</organism>
<dbReference type="Proteomes" id="UP000799291">
    <property type="component" value="Unassembled WGS sequence"/>
</dbReference>